<dbReference type="GO" id="GO:0000151">
    <property type="term" value="C:ubiquitin ligase complex"/>
    <property type="evidence" value="ECO:0007669"/>
    <property type="project" value="InterPro"/>
</dbReference>
<organism evidence="2 3">
    <name type="scientific">Hepatospora eriocheir</name>
    <dbReference type="NCBI Taxonomy" id="1081669"/>
    <lineage>
        <taxon>Eukaryota</taxon>
        <taxon>Fungi</taxon>
        <taxon>Fungi incertae sedis</taxon>
        <taxon>Microsporidia</taxon>
        <taxon>Hepatosporidae</taxon>
        <taxon>Hepatospora</taxon>
    </lineage>
</organism>
<dbReference type="SUPFAM" id="SSF57850">
    <property type="entry name" value="RING/U-box"/>
    <property type="match status" value="1"/>
</dbReference>
<dbReference type="Proteomes" id="UP000192356">
    <property type="component" value="Unassembled WGS sequence"/>
</dbReference>
<reference evidence="2 3" key="1">
    <citation type="journal article" date="2017" name="Environ. Microbiol.">
        <title>Decay of the glycolytic pathway and adaptation to intranuclear parasitism within Enterocytozoonidae microsporidia.</title>
        <authorList>
            <person name="Wiredu Boakye D."/>
            <person name="Jaroenlak P."/>
            <person name="Prachumwat A."/>
            <person name="Williams T.A."/>
            <person name="Bateman K.S."/>
            <person name="Itsathitphaisarn O."/>
            <person name="Sritunyalucksana K."/>
            <person name="Paszkiewicz K.H."/>
            <person name="Moore K.A."/>
            <person name="Stentiford G.D."/>
            <person name="Williams B.A."/>
        </authorList>
    </citation>
    <scope>NUCLEOTIDE SEQUENCE [LARGE SCALE GENOMIC DNA]</scope>
    <source>
        <strain evidence="2 3">GB1</strain>
    </source>
</reference>
<evidence type="ECO:0000313" key="2">
    <source>
        <dbReference type="EMBL" id="ORD96922.1"/>
    </source>
</evidence>
<dbReference type="VEuPathDB" id="MicrosporidiaDB:HERIO_1182"/>
<dbReference type="InterPro" id="IPR003613">
    <property type="entry name" value="Ubox_domain"/>
</dbReference>
<dbReference type="OrthoDB" id="20295at2759"/>
<comment type="caution">
    <text evidence="2">The sequence shown here is derived from an EMBL/GenBank/DDBJ whole genome shotgun (WGS) entry which is preliminary data.</text>
</comment>
<protein>
    <submittedName>
        <fullName evidence="2">UBE4A</fullName>
    </submittedName>
</protein>
<evidence type="ECO:0000259" key="1">
    <source>
        <dbReference type="PROSITE" id="PS51698"/>
    </source>
</evidence>
<name>A0A1X0QB23_9MICR</name>
<feature type="domain" description="U-box" evidence="1">
    <location>
        <begin position="742"/>
        <end position="815"/>
    </location>
</feature>
<dbReference type="PANTHER" id="PTHR13931:SF2">
    <property type="entry name" value="UBIQUITIN CONJUGATION FACTOR E4 B"/>
    <property type="match status" value="1"/>
</dbReference>
<sequence>MKSDYNNLSEISKTLFKQAFKQLLEPSEGTIEILHESGYEPALYTHLYERFDLYKLLTKLREYNFKQSIAPYARKILIDAIVLSYEDKIQLDLYSILHNKEIIEDLCSKNKYLALNIIYRCSDINSLTAAIKGFIKLTEHNKELGRILFGIKNNTRVGVINSYKLWFLQTLRYNYDLKEILVNDDSESTCFFREFLRLNYSVKEDIDKANQLFQLIKKLINIPVYKECYMEMIYNYCDQDRAKIKYKIQENADDNFANFFYFTMKNLIEPLLCKFDLFESKLKTSKFVKFLFVNYLRVTQTIKKLPVKEIGGYLLFILHYFSTDKLIFKEIKNQMNNIKRQYKFLYENENIDYKNITNVNDLVKDFNFIDTTLKYLIETNQIYSKYTDVFFHLLFVNRNLCDDIISILYKKSTYKSENIIKSDCILRRILAIYGCNDNKNNYKCKQQILEILAEYDFSVDIDSLRLANTVISDLSTFFQGSLDNKETYIKMYKEVIELENKLHSDKNFELSEPEDDRDEDYRDFFYGQIPFISNLSDKIYEREINRINVEDRVLITNLVYIYKHQNDKYFIAQELHTKISSMKRYLKEMKGYSLAFKFQLRLLNIIVDKNRKLFLNRNVFHTLSRTIDFMIKKQQKFNNLGDVMEFNPKYKELKIYELNRLKFEKYPNEKLFPSTLNMKLKIVELLRKFKSFVKHLDIKYDELEAFYSDIKSKSDTITQNDMKEILECLKNHKEVDEDYLLDCPEEYLDLVTGMLMRDPVILKTSRQIIDKSTFNQIMLHDRIDPFNREEMNEDSFIENKELKEEIEKYLKNKTN</sequence>
<dbReference type="GO" id="GO:0000209">
    <property type="term" value="P:protein polyubiquitination"/>
    <property type="evidence" value="ECO:0007669"/>
    <property type="project" value="TreeGrafter"/>
</dbReference>
<dbReference type="InterPro" id="IPR045132">
    <property type="entry name" value="UBE4"/>
</dbReference>
<evidence type="ECO:0000313" key="3">
    <source>
        <dbReference type="Proteomes" id="UP000192356"/>
    </source>
</evidence>
<dbReference type="EMBL" id="LVKB01000052">
    <property type="protein sequence ID" value="ORD96922.1"/>
    <property type="molecule type" value="Genomic_DNA"/>
</dbReference>
<dbReference type="PROSITE" id="PS51698">
    <property type="entry name" value="U_BOX"/>
    <property type="match status" value="1"/>
</dbReference>
<dbReference type="Gene3D" id="3.30.40.10">
    <property type="entry name" value="Zinc/RING finger domain, C3HC4 (zinc finger)"/>
    <property type="match status" value="1"/>
</dbReference>
<dbReference type="VEuPathDB" id="MicrosporidiaDB:A0H76_885"/>
<dbReference type="GO" id="GO:0036503">
    <property type="term" value="P:ERAD pathway"/>
    <property type="evidence" value="ECO:0007669"/>
    <property type="project" value="InterPro"/>
</dbReference>
<dbReference type="SMART" id="SM00504">
    <property type="entry name" value="Ubox"/>
    <property type="match status" value="1"/>
</dbReference>
<accession>A0A1X0QB23</accession>
<dbReference type="GO" id="GO:0005737">
    <property type="term" value="C:cytoplasm"/>
    <property type="evidence" value="ECO:0007669"/>
    <property type="project" value="TreeGrafter"/>
</dbReference>
<dbReference type="GO" id="GO:0034450">
    <property type="term" value="F:ubiquitin-ubiquitin ligase activity"/>
    <property type="evidence" value="ECO:0007669"/>
    <property type="project" value="InterPro"/>
</dbReference>
<gene>
    <name evidence="2" type="primary">UBE4A</name>
    <name evidence="2" type="ORF">HERIO_1182</name>
</gene>
<dbReference type="AlphaFoldDB" id="A0A1X0QB23"/>
<dbReference type="PANTHER" id="PTHR13931">
    <property type="entry name" value="UBIQUITINATION FACTOR E4"/>
    <property type="match status" value="1"/>
</dbReference>
<keyword evidence="3" id="KW-1185">Reference proteome</keyword>
<proteinExistence type="predicted"/>
<dbReference type="Pfam" id="PF04564">
    <property type="entry name" value="U-box"/>
    <property type="match status" value="1"/>
</dbReference>
<dbReference type="GO" id="GO:0005634">
    <property type="term" value="C:nucleus"/>
    <property type="evidence" value="ECO:0007669"/>
    <property type="project" value="TreeGrafter"/>
</dbReference>
<dbReference type="InterPro" id="IPR013083">
    <property type="entry name" value="Znf_RING/FYVE/PHD"/>
</dbReference>